<feature type="repeat" description="TPR" evidence="3">
    <location>
        <begin position="314"/>
        <end position="347"/>
    </location>
</feature>
<dbReference type="SMART" id="SM00028">
    <property type="entry name" value="TPR"/>
    <property type="match status" value="9"/>
</dbReference>
<organism evidence="5">
    <name type="scientific">Candidatus Kentrum sp. TUN</name>
    <dbReference type="NCBI Taxonomy" id="2126343"/>
    <lineage>
        <taxon>Bacteria</taxon>
        <taxon>Pseudomonadati</taxon>
        <taxon>Pseudomonadota</taxon>
        <taxon>Gammaproteobacteria</taxon>
        <taxon>Candidatus Kentrum</taxon>
    </lineage>
</organism>
<accession>A0A450ZR03</accession>
<gene>
    <name evidence="4" type="ORF">BECKTUN1418D_GA0071000_103816</name>
    <name evidence="6" type="ORF">BECKTUN1418E_GA0071001_10818</name>
    <name evidence="5" type="ORF">BECKTUN1418F_GA0071002_10838</name>
</gene>
<dbReference type="SUPFAM" id="SSF48452">
    <property type="entry name" value="TPR-like"/>
    <property type="match status" value="1"/>
</dbReference>
<evidence type="ECO:0000313" key="5">
    <source>
        <dbReference type="EMBL" id="VFK56259.1"/>
    </source>
</evidence>
<sequence length="552" mass="62201">MKNRNHYSKRFTSMTTSHPWLIGLTLVAGFGAASIGMAQNGDSPPSATTTVEVMTESVPMPDLGRVEDAVKEHLQAAHADLLSLQADPKVTKLELGEAYGRLGQIYHAHRLDNSTEICYRNAEKLLIKDVRWPYLLGYLYQQRVQFSDAAHSYQRTLELYTNYTPAQLRLAQVLLGLDRADEAQQLLKQVLSVSEFKGTAAFELGKVMLSKGQHAEAVKWLKHAYAEHPEASKIHYPLAMAYRGLGNIEAARYHLQQRGDVDPVFLDPLVEELAERLSGKRTRQYHAMKAVWRRQFDVAAREYQAILEMDPSDIAARISLGRCLYLSGDPDSATQAFSIALKQKPDHDKANYFLGRLLWERGQKETAVTHFLTTLKTDPRHGGAHFFLAESLMQNGDFEQAAHHFSKVSEVLPEDLVSRQRESIALFAAGAQMHEKARDRIVHALTIHPDDPVLTQQLVRVLATSSNPKIRDGQRALKLAMELFARHNSIENAELVAMAYAELGQFDEALAYQQAAMDTAFQYYDPYGEFELFGRLKANLDTYLAKQAYRSP</sequence>
<reference evidence="5" key="1">
    <citation type="submission" date="2019-02" db="EMBL/GenBank/DDBJ databases">
        <authorList>
            <person name="Gruber-Vodicka R. H."/>
            <person name="Seah K. B. B."/>
        </authorList>
    </citation>
    <scope>NUCLEOTIDE SEQUENCE</scope>
    <source>
        <strain evidence="4">BECK_BY1</strain>
        <strain evidence="6">BECK_BY2</strain>
        <strain evidence="5">BECK_BY3</strain>
    </source>
</reference>
<protein>
    <submittedName>
        <fullName evidence="5">Flp pilus assembly protein TadD, contains TPR repeats</fullName>
    </submittedName>
</protein>
<evidence type="ECO:0000256" key="1">
    <source>
        <dbReference type="ARBA" id="ARBA00022737"/>
    </source>
</evidence>
<dbReference type="AlphaFoldDB" id="A0A450ZR03"/>
<evidence type="ECO:0000256" key="2">
    <source>
        <dbReference type="ARBA" id="ARBA00022803"/>
    </source>
</evidence>
<dbReference type="Pfam" id="PF14559">
    <property type="entry name" value="TPR_19"/>
    <property type="match status" value="2"/>
</dbReference>
<keyword evidence="1" id="KW-0677">Repeat</keyword>
<feature type="repeat" description="TPR" evidence="3">
    <location>
        <begin position="382"/>
        <end position="415"/>
    </location>
</feature>
<dbReference type="Gene3D" id="1.25.40.10">
    <property type="entry name" value="Tetratricopeptide repeat domain"/>
    <property type="match status" value="2"/>
</dbReference>
<evidence type="ECO:0000313" key="4">
    <source>
        <dbReference type="EMBL" id="VFK55918.1"/>
    </source>
</evidence>
<keyword evidence="2 3" id="KW-0802">TPR repeat</keyword>
<dbReference type="EMBL" id="CAADFV010000081">
    <property type="protein sequence ID" value="VFK62513.1"/>
    <property type="molecule type" value="Genomic_DNA"/>
</dbReference>
<proteinExistence type="predicted"/>
<feature type="repeat" description="TPR" evidence="3">
    <location>
        <begin position="348"/>
        <end position="381"/>
    </location>
</feature>
<evidence type="ECO:0000313" key="6">
    <source>
        <dbReference type="EMBL" id="VFK62513.1"/>
    </source>
</evidence>
<dbReference type="Pfam" id="PF13432">
    <property type="entry name" value="TPR_16"/>
    <property type="match status" value="2"/>
</dbReference>
<dbReference type="PANTHER" id="PTHR45586">
    <property type="entry name" value="TPR REPEAT-CONTAINING PROTEIN PA4667"/>
    <property type="match status" value="1"/>
</dbReference>
<dbReference type="InterPro" id="IPR019734">
    <property type="entry name" value="TPR_rpt"/>
</dbReference>
<dbReference type="EMBL" id="CAADFX010000038">
    <property type="protein sequence ID" value="VFK55918.1"/>
    <property type="molecule type" value="Genomic_DNA"/>
</dbReference>
<dbReference type="Pfam" id="PF13181">
    <property type="entry name" value="TPR_8"/>
    <property type="match status" value="1"/>
</dbReference>
<dbReference type="InterPro" id="IPR011990">
    <property type="entry name" value="TPR-like_helical_dom_sf"/>
</dbReference>
<dbReference type="PANTHER" id="PTHR45586:SF1">
    <property type="entry name" value="LIPOPOLYSACCHARIDE ASSEMBLY PROTEIN B"/>
    <property type="match status" value="1"/>
</dbReference>
<evidence type="ECO:0000256" key="3">
    <source>
        <dbReference type="PROSITE-ProRule" id="PRU00339"/>
    </source>
</evidence>
<dbReference type="PROSITE" id="PS50005">
    <property type="entry name" value="TPR"/>
    <property type="match status" value="3"/>
</dbReference>
<name>A0A450ZR03_9GAMM</name>
<dbReference type="EMBL" id="CAADFY010000083">
    <property type="protein sequence ID" value="VFK56259.1"/>
    <property type="molecule type" value="Genomic_DNA"/>
</dbReference>
<dbReference type="InterPro" id="IPR051012">
    <property type="entry name" value="CellSynth/LPSAsmb/PSIAsmb"/>
</dbReference>